<feature type="compositionally biased region" description="Basic and acidic residues" evidence="1">
    <location>
        <begin position="1"/>
        <end position="11"/>
    </location>
</feature>
<protein>
    <submittedName>
        <fullName evidence="2">Uncharacterized protein</fullName>
    </submittedName>
</protein>
<proteinExistence type="predicted"/>
<feature type="region of interest" description="Disordered" evidence="1">
    <location>
        <begin position="148"/>
        <end position="168"/>
    </location>
</feature>
<gene>
    <name evidence="2" type="ORF">O181_011829</name>
</gene>
<feature type="region of interest" description="Disordered" evidence="1">
    <location>
        <begin position="1"/>
        <end position="113"/>
    </location>
</feature>
<name>A0A9Q3BV76_9BASI</name>
<dbReference type="AlphaFoldDB" id="A0A9Q3BV76"/>
<reference evidence="2" key="1">
    <citation type="submission" date="2021-03" db="EMBL/GenBank/DDBJ databases">
        <title>Draft genome sequence of rust myrtle Austropuccinia psidii MF-1, a brazilian biotype.</title>
        <authorList>
            <person name="Quecine M.C."/>
            <person name="Pachon D.M.R."/>
            <person name="Bonatelli M.L."/>
            <person name="Correr F.H."/>
            <person name="Franceschini L.M."/>
            <person name="Leite T.F."/>
            <person name="Margarido G.R.A."/>
            <person name="Almeida C.A."/>
            <person name="Ferrarezi J.A."/>
            <person name="Labate C.A."/>
        </authorList>
    </citation>
    <scope>NUCLEOTIDE SEQUENCE</scope>
    <source>
        <strain evidence="2">MF-1</strain>
    </source>
</reference>
<evidence type="ECO:0000313" key="2">
    <source>
        <dbReference type="EMBL" id="MBW0472114.1"/>
    </source>
</evidence>
<dbReference type="Proteomes" id="UP000765509">
    <property type="component" value="Unassembled WGS sequence"/>
</dbReference>
<dbReference type="EMBL" id="AVOT02002975">
    <property type="protein sequence ID" value="MBW0472114.1"/>
    <property type="molecule type" value="Genomic_DNA"/>
</dbReference>
<evidence type="ECO:0000313" key="3">
    <source>
        <dbReference type="Proteomes" id="UP000765509"/>
    </source>
</evidence>
<feature type="compositionally biased region" description="Polar residues" evidence="1">
    <location>
        <begin position="47"/>
        <end position="62"/>
    </location>
</feature>
<feature type="compositionally biased region" description="Polar residues" evidence="1">
    <location>
        <begin position="80"/>
        <end position="94"/>
    </location>
</feature>
<feature type="compositionally biased region" description="Polar residues" evidence="1">
    <location>
        <begin position="102"/>
        <end position="113"/>
    </location>
</feature>
<keyword evidence="3" id="KW-1185">Reference proteome</keyword>
<organism evidence="2 3">
    <name type="scientific">Austropuccinia psidii MF-1</name>
    <dbReference type="NCBI Taxonomy" id="1389203"/>
    <lineage>
        <taxon>Eukaryota</taxon>
        <taxon>Fungi</taxon>
        <taxon>Dikarya</taxon>
        <taxon>Basidiomycota</taxon>
        <taxon>Pucciniomycotina</taxon>
        <taxon>Pucciniomycetes</taxon>
        <taxon>Pucciniales</taxon>
        <taxon>Sphaerophragmiaceae</taxon>
        <taxon>Austropuccinia</taxon>
    </lineage>
</organism>
<evidence type="ECO:0000256" key="1">
    <source>
        <dbReference type="SAM" id="MobiDB-lite"/>
    </source>
</evidence>
<accession>A0A9Q3BV76</accession>
<comment type="caution">
    <text evidence="2">The sequence shown here is derived from an EMBL/GenBank/DDBJ whole genome shotgun (WGS) entry which is preliminary data.</text>
</comment>
<sequence>MEVFDLLKEVNQKNYSTNEVGFESEDFPPPLNNNNEEAIHEDFEVQTEPSGNQAGHSGSENGESGPKEGMGDWPDDPENIPSQPKGSQTTQHIRGTSRMVRGNSSSQMSSVSRGTTCCDQNFMNNMNTNMQNVLLPLMLILQQSQDCAEERDQMQRSQEDERQMLMHE</sequence>